<organism evidence="4 5">
    <name type="scientific">Candidatus Berkelbacteria bacterium RIFOXYA2_FULL_43_10</name>
    <dbReference type="NCBI Taxonomy" id="1797472"/>
    <lineage>
        <taxon>Bacteria</taxon>
        <taxon>Candidatus Berkelbacteria</taxon>
    </lineage>
</organism>
<dbReference type="InterPro" id="IPR020625">
    <property type="entry name" value="Schiff_base-form_aldolases_AS"/>
</dbReference>
<name>A0A1F5EA94_9BACT</name>
<accession>A0A1F5EA94</accession>
<comment type="similarity">
    <text evidence="1">Belongs to the DapA family.</text>
</comment>
<evidence type="ECO:0000256" key="1">
    <source>
        <dbReference type="ARBA" id="ARBA00007592"/>
    </source>
</evidence>
<dbReference type="PROSITE" id="PS00666">
    <property type="entry name" value="DHDPS_2"/>
    <property type="match status" value="1"/>
</dbReference>
<dbReference type="Pfam" id="PF00701">
    <property type="entry name" value="DHDPS"/>
    <property type="match status" value="1"/>
</dbReference>
<dbReference type="InterPro" id="IPR013785">
    <property type="entry name" value="Aldolase_TIM"/>
</dbReference>
<dbReference type="AlphaFoldDB" id="A0A1F5EA94"/>
<dbReference type="PANTHER" id="PTHR12128">
    <property type="entry name" value="DIHYDRODIPICOLINATE SYNTHASE"/>
    <property type="match status" value="1"/>
</dbReference>
<dbReference type="Gene3D" id="3.20.20.70">
    <property type="entry name" value="Aldolase class I"/>
    <property type="match status" value="1"/>
</dbReference>
<dbReference type="CDD" id="cd00408">
    <property type="entry name" value="DHDPS-like"/>
    <property type="match status" value="1"/>
</dbReference>
<dbReference type="GO" id="GO:0044281">
    <property type="term" value="P:small molecule metabolic process"/>
    <property type="evidence" value="ECO:0007669"/>
    <property type="project" value="UniProtKB-ARBA"/>
</dbReference>
<dbReference type="STRING" id="1797472.A2215_04245"/>
<dbReference type="SMART" id="SM01130">
    <property type="entry name" value="DHDPS"/>
    <property type="match status" value="1"/>
</dbReference>
<dbReference type="GO" id="GO:0008840">
    <property type="term" value="F:4-hydroxy-tetrahydrodipicolinate synthase activity"/>
    <property type="evidence" value="ECO:0007669"/>
    <property type="project" value="TreeGrafter"/>
</dbReference>
<dbReference type="InterPro" id="IPR002220">
    <property type="entry name" value="DapA-like"/>
</dbReference>
<keyword evidence="3" id="KW-0704">Schiff base</keyword>
<dbReference type="EMBL" id="MEZY01000021">
    <property type="protein sequence ID" value="OGD64230.1"/>
    <property type="molecule type" value="Genomic_DNA"/>
</dbReference>
<gene>
    <name evidence="4" type="ORF">A2215_04245</name>
</gene>
<evidence type="ECO:0000256" key="2">
    <source>
        <dbReference type="ARBA" id="ARBA00023239"/>
    </source>
</evidence>
<evidence type="ECO:0000313" key="5">
    <source>
        <dbReference type="Proteomes" id="UP000178583"/>
    </source>
</evidence>
<sequence>MSDYLQVPKGTLVLPLVLRLDGSGGIDWMRYEEVVWEYVGKKGVNALFLASTTGRCHELDSRTRGKLFGRVHDICVGHGVTIMVGCMDTCLGRMLEHLHEVARRGCQMVVASPPWYARLSQRELANDRKEGVLNVFAREAAHKGVSVVLYDIPSRAGSWLASETIVRLAEAHENIVAVKDSSGENRAELSEVLPYFTGREDQLLEAMQRGASGCVSSLAHISPQLFQRTIDLALTPEISGHRFDAQTLQSVISAGHQSFLDVSELHSGAFLPLMRYLEACIGLKLTHPWEGFVSVPSGSRELWRAPKLLPSIEPVWFGE</sequence>
<proteinExistence type="inferred from homology"/>
<comment type="caution">
    <text evidence="4">The sequence shown here is derived from an EMBL/GenBank/DDBJ whole genome shotgun (WGS) entry which is preliminary data.</text>
</comment>
<dbReference type="Proteomes" id="UP000178583">
    <property type="component" value="Unassembled WGS sequence"/>
</dbReference>
<evidence type="ECO:0008006" key="6">
    <source>
        <dbReference type="Google" id="ProtNLM"/>
    </source>
</evidence>
<keyword evidence="2" id="KW-0456">Lyase</keyword>
<reference evidence="4 5" key="1">
    <citation type="journal article" date="2016" name="Nat. Commun.">
        <title>Thousands of microbial genomes shed light on interconnected biogeochemical processes in an aquifer system.</title>
        <authorList>
            <person name="Anantharaman K."/>
            <person name="Brown C.T."/>
            <person name="Hug L.A."/>
            <person name="Sharon I."/>
            <person name="Castelle C.J."/>
            <person name="Probst A.J."/>
            <person name="Thomas B.C."/>
            <person name="Singh A."/>
            <person name="Wilkins M.J."/>
            <person name="Karaoz U."/>
            <person name="Brodie E.L."/>
            <person name="Williams K.H."/>
            <person name="Hubbard S.S."/>
            <person name="Banfield J.F."/>
        </authorList>
    </citation>
    <scope>NUCLEOTIDE SEQUENCE [LARGE SCALE GENOMIC DNA]</scope>
</reference>
<evidence type="ECO:0000256" key="3">
    <source>
        <dbReference type="ARBA" id="ARBA00023270"/>
    </source>
</evidence>
<protein>
    <recommendedName>
        <fullName evidence="6">Dihydrodipicolinate synthase family protein</fullName>
    </recommendedName>
</protein>
<dbReference type="SUPFAM" id="SSF51569">
    <property type="entry name" value="Aldolase"/>
    <property type="match status" value="1"/>
</dbReference>
<dbReference type="PANTHER" id="PTHR12128:SF66">
    <property type="entry name" value="4-HYDROXY-2-OXOGLUTARATE ALDOLASE, MITOCHONDRIAL"/>
    <property type="match status" value="1"/>
</dbReference>
<evidence type="ECO:0000313" key="4">
    <source>
        <dbReference type="EMBL" id="OGD64230.1"/>
    </source>
</evidence>